<dbReference type="Proteomes" id="UP000078550">
    <property type="component" value="Unassembled WGS sequence"/>
</dbReference>
<protein>
    <submittedName>
        <fullName evidence="3">Uncharacterized protein</fullName>
    </submittedName>
</protein>
<dbReference type="AlphaFoldDB" id="A0A1A8Z245"/>
<feature type="region of interest" description="Disordered" evidence="1">
    <location>
        <begin position="33"/>
        <end position="66"/>
    </location>
</feature>
<accession>A0A1A8Z245</accession>
<dbReference type="EMBL" id="FLRE01000130">
    <property type="protein sequence ID" value="SBT37832.1"/>
    <property type="molecule type" value="Genomic_DNA"/>
</dbReference>
<keyword evidence="5" id="KW-1185">Reference proteome</keyword>
<reference evidence="3" key="2">
    <citation type="submission" date="2016-05" db="EMBL/GenBank/DDBJ databases">
        <authorList>
            <person name="Lavstsen T."/>
            <person name="Jespersen J.S."/>
        </authorList>
    </citation>
    <scope>NUCLEOTIDE SEQUENCE [LARGE SCALE GENOMIC DNA]</scope>
</reference>
<dbReference type="EMBL" id="FLRD01000095">
    <property type="protein sequence ID" value="SBT36393.1"/>
    <property type="molecule type" value="Genomic_DNA"/>
</dbReference>
<proteinExistence type="predicted"/>
<reference evidence="4" key="3">
    <citation type="submission" date="2016-05" db="EMBL/GenBank/DDBJ databases">
        <authorList>
            <person name="Naeem Raeece"/>
        </authorList>
    </citation>
    <scope>NUCLEOTIDE SEQUENCE [LARGE SCALE GENOMIC DNA]</scope>
</reference>
<evidence type="ECO:0000313" key="5">
    <source>
        <dbReference type="Proteomes" id="UP000078555"/>
    </source>
</evidence>
<sequence length="66" mass="7479">MQSLHRASGLKSVNLDETNAPIIVQKIKLKKKKNKKQLNAHRYISPVGMRTNKSPAVSRDKLPKED</sequence>
<organism evidence="3 4">
    <name type="scientific">Plasmodium ovale wallikeri</name>
    <dbReference type="NCBI Taxonomy" id="864142"/>
    <lineage>
        <taxon>Eukaryota</taxon>
        <taxon>Sar</taxon>
        <taxon>Alveolata</taxon>
        <taxon>Apicomplexa</taxon>
        <taxon>Aconoidasida</taxon>
        <taxon>Haemosporida</taxon>
        <taxon>Plasmodiidae</taxon>
        <taxon>Plasmodium</taxon>
        <taxon>Plasmodium (Plasmodium)</taxon>
    </lineage>
</organism>
<gene>
    <name evidence="2" type="ORF">POVWA1_032270</name>
    <name evidence="3" type="ORF">POVWA2_034580</name>
</gene>
<evidence type="ECO:0000313" key="3">
    <source>
        <dbReference type="EMBL" id="SBT37832.1"/>
    </source>
</evidence>
<dbReference type="Proteomes" id="UP000078555">
    <property type="component" value="Unassembled WGS sequence"/>
</dbReference>
<evidence type="ECO:0000313" key="2">
    <source>
        <dbReference type="EMBL" id="SBT36393.1"/>
    </source>
</evidence>
<evidence type="ECO:0000313" key="4">
    <source>
        <dbReference type="Proteomes" id="UP000078550"/>
    </source>
</evidence>
<reference evidence="5" key="1">
    <citation type="submission" date="2016-05" db="EMBL/GenBank/DDBJ databases">
        <authorList>
            <person name="Naeem R."/>
        </authorList>
    </citation>
    <scope>NUCLEOTIDE SEQUENCE [LARGE SCALE GENOMIC DNA]</scope>
</reference>
<evidence type="ECO:0000256" key="1">
    <source>
        <dbReference type="SAM" id="MobiDB-lite"/>
    </source>
</evidence>
<name>A0A1A8Z245_PLAOA</name>